<dbReference type="AlphaFoldDB" id="A0A367YXE3"/>
<keyword evidence="1" id="KW-0805">Transcription regulation</keyword>
<dbReference type="PANTHER" id="PTHR30055:SF234">
    <property type="entry name" value="HTH-TYPE TRANSCRIPTIONAL REGULATOR BETI"/>
    <property type="match status" value="1"/>
</dbReference>
<gene>
    <name evidence="6" type="ORF">DT076_03800</name>
</gene>
<comment type="caution">
    <text evidence="6">The sequence shown here is derived from an EMBL/GenBank/DDBJ whole genome shotgun (WGS) entry which is preliminary data.</text>
</comment>
<dbReference type="PANTHER" id="PTHR30055">
    <property type="entry name" value="HTH-TYPE TRANSCRIPTIONAL REGULATOR RUTR"/>
    <property type="match status" value="1"/>
</dbReference>
<keyword evidence="7" id="KW-1185">Reference proteome</keyword>
<dbReference type="PROSITE" id="PS50977">
    <property type="entry name" value="HTH_TETR_2"/>
    <property type="match status" value="1"/>
</dbReference>
<dbReference type="Pfam" id="PF21597">
    <property type="entry name" value="TetR_C_43"/>
    <property type="match status" value="1"/>
</dbReference>
<dbReference type="Gene3D" id="1.10.357.10">
    <property type="entry name" value="Tetracycline Repressor, domain 2"/>
    <property type="match status" value="1"/>
</dbReference>
<evidence type="ECO:0000256" key="4">
    <source>
        <dbReference type="PROSITE-ProRule" id="PRU00335"/>
    </source>
</evidence>
<dbReference type="SUPFAM" id="SSF46689">
    <property type="entry name" value="Homeodomain-like"/>
    <property type="match status" value="1"/>
</dbReference>
<evidence type="ECO:0000256" key="3">
    <source>
        <dbReference type="ARBA" id="ARBA00023163"/>
    </source>
</evidence>
<dbReference type="InterPro" id="IPR036271">
    <property type="entry name" value="Tet_transcr_reg_TetR-rel_C_sf"/>
</dbReference>
<organism evidence="6 7">
    <name type="scientific">Desertihabitans brevis</name>
    <dbReference type="NCBI Taxonomy" id="2268447"/>
    <lineage>
        <taxon>Bacteria</taxon>
        <taxon>Bacillati</taxon>
        <taxon>Actinomycetota</taxon>
        <taxon>Actinomycetes</taxon>
        <taxon>Propionibacteriales</taxon>
        <taxon>Propionibacteriaceae</taxon>
        <taxon>Desertihabitans</taxon>
    </lineage>
</organism>
<dbReference type="RefSeq" id="WP_114125338.1">
    <property type="nucleotide sequence ID" value="NZ_QOUI01000002.1"/>
</dbReference>
<keyword evidence="3" id="KW-0804">Transcription</keyword>
<dbReference type="Pfam" id="PF00440">
    <property type="entry name" value="TetR_N"/>
    <property type="match status" value="1"/>
</dbReference>
<evidence type="ECO:0000313" key="7">
    <source>
        <dbReference type="Proteomes" id="UP000252770"/>
    </source>
</evidence>
<sequence>MSDNLRRDARRNRERILAAAQRRVDAGEGDVPLNVIAAEAGVGVGTVYRHFPTQLELLAAMVHPSLVELQTTMEELAEQGRPDAVEEAFKAAVRVFAERPEALVVVSSGETAQHEASASLATITTVLDRLIDDAVLAGRLRPDVTVEVLQHLVCAVDYAARLASDPKTARTVHTEIALHGLHAR</sequence>
<evidence type="ECO:0000313" key="6">
    <source>
        <dbReference type="EMBL" id="RCK70566.1"/>
    </source>
</evidence>
<reference evidence="6 7" key="1">
    <citation type="submission" date="2018-07" db="EMBL/GenBank/DDBJ databases">
        <title>Desertimonas flava gen. nov. sp. nov.</title>
        <authorList>
            <person name="Liu S."/>
        </authorList>
    </citation>
    <scope>NUCLEOTIDE SEQUENCE [LARGE SCALE GENOMIC DNA]</scope>
    <source>
        <strain evidence="6 7">16Sb5-5</strain>
    </source>
</reference>
<proteinExistence type="predicted"/>
<evidence type="ECO:0000256" key="2">
    <source>
        <dbReference type="ARBA" id="ARBA00023125"/>
    </source>
</evidence>
<dbReference type="GO" id="GO:0003700">
    <property type="term" value="F:DNA-binding transcription factor activity"/>
    <property type="evidence" value="ECO:0007669"/>
    <property type="project" value="TreeGrafter"/>
</dbReference>
<protein>
    <submittedName>
        <fullName evidence="6">TetR/AcrR family transcriptional regulator</fullName>
    </submittedName>
</protein>
<dbReference type="InterPro" id="IPR050109">
    <property type="entry name" value="HTH-type_TetR-like_transc_reg"/>
</dbReference>
<feature type="domain" description="HTH tetR-type" evidence="5">
    <location>
        <begin position="9"/>
        <end position="69"/>
    </location>
</feature>
<feature type="DNA-binding region" description="H-T-H motif" evidence="4">
    <location>
        <begin position="32"/>
        <end position="51"/>
    </location>
</feature>
<accession>A0A367YXE3</accession>
<dbReference type="SUPFAM" id="SSF48498">
    <property type="entry name" value="Tetracyclin repressor-like, C-terminal domain"/>
    <property type="match status" value="1"/>
</dbReference>
<dbReference type="Proteomes" id="UP000252770">
    <property type="component" value="Unassembled WGS sequence"/>
</dbReference>
<keyword evidence="2 4" id="KW-0238">DNA-binding</keyword>
<dbReference type="InterPro" id="IPR049445">
    <property type="entry name" value="TetR_SbtR-like_C"/>
</dbReference>
<dbReference type="EMBL" id="QOUI01000002">
    <property type="protein sequence ID" value="RCK70566.1"/>
    <property type="molecule type" value="Genomic_DNA"/>
</dbReference>
<dbReference type="InterPro" id="IPR009057">
    <property type="entry name" value="Homeodomain-like_sf"/>
</dbReference>
<dbReference type="GO" id="GO:0000976">
    <property type="term" value="F:transcription cis-regulatory region binding"/>
    <property type="evidence" value="ECO:0007669"/>
    <property type="project" value="TreeGrafter"/>
</dbReference>
<evidence type="ECO:0000259" key="5">
    <source>
        <dbReference type="PROSITE" id="PS50977"/>
    </source>
</evidence>
<evidence type="ECO:0000256" key="1">
    <source>
        <dbReference type="ARBA" id="ARBA00023015"/>
    </source>
</evidence>
<name>A0A367YXE3_9ACTN</name>
<dbReference type="InterPro" id="IPR001647">
    <property type="entry name" value="HTH_TetR"/>
</dbReference>